<feature type="DNA-binding region" description="Homeobox" evidence="8">
    <location>
        <begin position="96"/>
        <end position="155"/>
    </location>
</feature>
<protein>
    <submittedName>
        <fullName evidence="13">Homeobox-leucine zipper protein HAT22</fullName>
    </submittedName>
</protein>
<dbReference type="PROSITE" id="PS50071">
    <property type="entry name" value="HOMEOBOX_2"/>
    <property type="match status" value="1"/>
</dbReference>
<keyword evidence="3" id="KW-0805">Transcription regulation</keyword>
<keyword evidence="15" id="KW-1185">Reference proteome</keyword>
<evidence type="ECO:0000256" key="2">
    <source>
        <dbReference type="ARBA" id="ARBA00006074"/>
    </source>
</evidence>
<evidence type="ECO:0000256" key="10">
    <source>
        <dbReference type="SAM" id="Coils"/>
    </source>
</evidence>
<dbReference type="PANTHER" id="PTHR45714:SF72">
    <property type="entry name" value="HOMEOBOX-LEUCINE ZIPPER PROTEIN HOX26-RELATED"/>
    <property type="match status" value="1"/>
</dbReference>
<evidence type="ECO:0000256" key="4">
    <source>
        <dbReference type="ARBA" id="ARBA00023125"/>
    </source>
</evidence>
<dbReference type="SMART" id="SM00389">
    <property type="entry name" value="HOX"/>
    <property type="match status" value="1"/>
</dbReference>
<dbReference type="GO" id="GO:0003677">
    <property type="term" value="F:DNA binding"/>
    <property type="evidence" value="ECO:0007669"/>
    <property type="project" value="UniProtKB-UniRule"/>
</dbReference>
<dbReference type="InterPro" id="IPR001356">
    <property type="entry name" value="HD"/>
</dbReference>
<keyword evidence="7 8" id="KW-0539">Nucleus</keyword>
<comment type="similarity">
    <text evidence="2">Belongs to the HD-ZIP homeobox family. Class II subfamily.</text>
</comment>
<name>A0ABD1PPE2_9LAMI</name>
<comment type="subcellular location">
    <subcellularLocation>
        <location evidence="1 8 9">Nucleus</location>
    </subcellularLocation>
</comment>
<organism evidence="13 15">
    <name type="scientific">Abeliophyllum distichum</name>
    <dbReference type="NCBI Taxonomy" id="126358"/>
    <lineage>
        <taxon>Eukaryota</taxon>
        <taxon>Viridiplantae</taxon>
        <taxon>Streptophyta</taxon>
        <taxon>Embryophyta</taxon>
        <taxon>Tracheophyta</taxon>
        <taxon>Spermatophyta</taxon>
        <taxon>Magnoliopsida</taxon>
        <taxon>eudicotyledons</taxon>
        <taxon>Gunneridae</taxon>
        <taxon>Pentapetalae</taxon>
        <taxon>asterids</taxon>
        <taxon>lamiids</taxon>
        <taxon>Lamiales</taxon>
        <taxon>Oleaceae</taxon>
        <taxon>Forsythieae</taxon>
        <taxon>Abeliophyllum</taxon>
    </lineage>
</organism>
<evidence type="ECO:0000256" key="9">
    <source>
        <dbReference type="RuleBase" id="RU000682"/>
    </source>
</evidence>
<dbReference type="SMART" id="SM00340">
    <property type="entry name" value="HALZ"/>
    <property type="match status" value="1"/>
</dbReference>
<dbReference type="InterPro" id="IPR017970">
    <property type="entry name" value="Homeobox_CS"/>
</dbReference>
<feature type="coiled-coil region" evidence="10">
    <location>
        <begin position="146"/>
        <end position="187"/>
    </location>
</feature>
<evidence type="ECO:0000256" key="5">
    <source>
        <dbReference type="ARBA" id="ARBA00023155"/>
    </source>
</evidence>
<dbReference type="GO" id="GO:0005634">
    <property type="term" value="C:nucleus"/>
    <property type="evidence" value="ECO:0007669"/>
    <property type="project" value="UniProtKB-SubCell"/>
</dbReference>
<evidence type="ECO:0000256" key="6">
    <source>
        <dbReference type="ARBA" id="ARBA00023163"/>
    </source>
</evidence>
<reference evidence="13" key="1">
    <citation type="submission" date="2024-07" db="EMBL/GenBank/DDBJ databases">
        <title>Two chromosome-level genome assemblies of Korean endemic species Abeliophyllum distichum and Forsythia ovata (Oleaceae).</title>
        <authorList>
            <person name="Mun J.H."/>
        </authorList>
    </citation>
    <scope>NUCLEOTIDE SEQUENCE</scope>
    <source>
        <strain evidence="13">KNKB198505000391</strain>
        <tissue evidence="13">Leaf</tissue>
    </source>
</reference>
<dbReference type="SUPFAM" id="SSF46689">
    <property type="entry name" value="Homeodomain-like"/>
    <property type="match status" value="1"/>
</dbReference>
<dbReference type="Pfam" id="PF02183">
    <property type="entry name" value="HALZ"/>
    <property type="match status" value="1"/>
</dbReference>
<keyword evidence="6" id="KW-0804">Transcription</keyword>
<gene>
    <name evidence="13" type="ORF">Adt_41636</name>
    <name evidence="14" type="ORF">Adt_41639</name>
</gene>
<evidence type="ECO:0000256" key="11">
    <source>
        <dbReference type="SAM" id="MobiDB-lite"/>
    </source>
</evidence>
<dbReference type="PROSITE" id="PS00027">
    <property type="entry name" value="HOMEOBOX_1"/>
    <property type="match status" value="1"/>
</dbReference>
<evidence type="ECO:0000313" key="15">
    <source>
        <dbReference type="Proteomes" id="UP001604336"/>
    </source>
</evidence>
<evidence type="ECO:0000256" key="1">
    <source>
        <dbReference type="ARBA" id="ARBA00004123"/>
    </source>
</evidence>
<keyword evidence="4 8" id="KW-0238">DNA-binding</keyword>
<evidence type="ECO:0000256" key="3">
    <source>
        <dbReference type="ARBA" id="ARBA00023015"/>
    </source>
</evidence>
<comment type="caution">
    <text evidence="13">The sequence shown here is derived from an EMBL/GenBank/DDBJ whole genome shotgun (WGS) entry which is preliminary data.</text>
</comment>
<evidence type="ECO:0000313" key="14">
    <source>
        <dbReference type="EMBL" id="KAL2465788.1"/>
    </source>
</evidence>
<dbReference type="Proteomes" id="UP001604336">
    <property type="component" value="Unassembled WGS sequence"/>
</dbReference>
<dbReference type="Pfam" id="PF00046">
    <property type="entry name" value="Homeodomain"/>
    <property type="match status" value="1"/>
</dbReference>
<dbReference type="InterPro" id="IPR009057">
    <property type="entry name" value="Homeodomain-like_sf"/>
</dbReference>
<accession>A0ABD1PPE2</accession>
<evidence type="ECO:0000259" key="12">
    <source>
        <dbReference type="PROSITE" id="PS50071"/>
    </source>
</evidence>
<reference evidence="15" key="2">
    <citation type="submission" date="2024-07" db="EMBL/GenBank/DDBJ databases">
        <title>Two chromosome-level genome assemblies of Korean endemic species Abeliophyllum distichum and Forsythia ovata (Oleaceae).</title>
        <authorList>
            <person name="Jang H."/>
        </authorList>
    </citation>
    <scope>NUCLEOTIDE SEQUENCE [LARGE SCALE GENOMIC DNA]</scope>
</reference>
<evidence type="ECO:0000256" key="7">
    <source>
        <dbReference type="ARBA" id="ARBA00023242"/>
    </source>
</evidence>
<dbReference type="EMBL" id="JBFOLK010000013">
    <property type="protein sequence ID" value="KAL2465785.1"/>
    <property type="molecule type" value="Genomic_DNA"/>
</dbReference>
<feature type="region of interest" description="Disordered" evidence="11">
    <location>
        <begin position="76"/>
        <end position="97"/>
    </location>
</feature>
<sequence length="235" mass="26549">MEDDEVCNTTLDLGIGLSEFVPKRDHDRKNKRVFFLDLSIPLDHATVNFDHKIDSSGSGSGSTSLKVNCEDKKQASKDSVFNGSEEEEDRNYEKNYSRKKLRLSKEQTILLEDTFKQHTTLNTVQKQTLAAKLNLKPRQVEVWFQNRRARTKLKQTEMDCEFLKKNCERLSQENRRLNKELGELQSAMKMEQPPPTPPFFIQIPKAAATLTMCPSCEKIGGGGSVNGGGRIQGGP</sequence>
<keyword evidence="5 8" id="KW-0371">Homeobox</keyword>
<dbReference type="InterPro" id="IPR050762">
    <property type="entry name" value="HD-ZIP_Homeobox_LZ_Class_II"/>
</dbReference>
<proteinExistence type="inferred from homology"/>
<dbReference type="Gene3D" id="1.10.10.60">
    <property type="entry name" value="Homeodomain-like"/>
    <property type="match status" value="1"/>
</dbReference>
<keyword evidence="10" id="KW-0175">Coiled coil</keyword>
<evidence type="ECO:0000256" key="8">
    <source>
        <dbReference type="PROSITE-ProRule" id="PRU00108"/>
    </source>
</evidence>
<dbReference type="InterPro" id="IPR003106">
    <property type="entry name" value="Leu_zip_homeo"/>
</dbReference>
<dbReference type="PANTHER" id="PTHR45714">
    <property type="entry name" value="HOMEOBOX-LEUCINE ZIPPER PROTEIN HAT14"/>
    <property type="match status" value="1"/>
</dbReference>
<dbReference type="CDD" id="cd00086">
    <property type="entry name" value="homeodomain"/>
    <property type="match status" value="1"/>
</dbReference>
<feature type="domain" description="Homeobox" evidence="12">
    <location>
        <begin position="94"/>
        <end position="154"/>
    </location>
</feature>
<evidence type="ECO:0000313" key="13">
    <source>
        <dbReference type="EMBL" id="KAL2465785.1"/>
    </source>
</evidence>
<dbReference type="AlphaFoldDB" id="A0ABD1PPE2"/>
<dbReference type="EMBL" id="JBFOLK010000013">
    <property type="protein sequence ID" value="KAL2465788.1"/>
    <property type="molecule type" value="Genomic_DNA"/>
</dbReference>